<evidence type="ECO:0000313" key="3">
    <source>
        <dbReference type="EMBL" id="MDO9707435.1"/>
    </source>
</evidence>
<dbReference type="Gene3D" id="3.40.710.10">
    <property type="entry name" value="DD-peptidase/beta-lactamase superfamily"/>
    <property type="match status" value="1"/>
</dbReference>
<accession>A0ABT9DU60</accession>
<dbReference type="EC" id="3.1.1.103" evidence="3"/>
<dbReference type="PANTHER" id="PTHR43283:SF3">
    <property type="entry name" value="BETA-LACTAMASE FAMILY PROTEIN (AFU_ORTHOLOGUE AFUA_5G07500)"/>
    <property type="match status" value="1"/>
</dbReference>
<protein>
    <submittedName>
        <fullName evidence="3">Serine hydrolase domain-containing protein</fullName>
        <ecNumber evidence="3">3.1.1.103</ecNumber>
    </submittedName>
</protein>
<name>A0ABT9DU60_9PROT</name>
<feature type="chain" id="PRO_5045527492" evidence="1">
    <location>
        <begin position="27"/>
        <end position="420"/>
    </location>
</feature>
<sequence length="420" mass="45328">MLHRRAALTLAGGTALAAALPPPARAAHLARAEPAEVGLLPDRLARIPAWLSAEVQANRIPGAVVAIGRKGRLAYLESIGFRDREANAAMTPDAVFRLASMTKPIVSLGLMMLAEEGRVQLEYPISRYLPEFAEQRVGPNGEKPQRPTTVQDLLRHTSGLTYGLGDDPVARAYADAKLREKGITGPEFIRRLAGLPLASHPGSTWAYSYSTDVVGRIVEVVSGEDLNAYVTRRITGPLGMADTAFFLGERARGRVAEAMADSQTGRKPAMPDPAVRASFFSGGGGMSGTALDYARFCQMLLDMGHTEETRLATRHTVALMRANHLPPGIGYSADTPGRFGALAPTPAMGQGFGLGFCVRTEAGRNPLPGSVGDHYWGGAYGTFFWVDPAEEMYVVFMMQAPEQRLQTRYVLRQLVYQSLA</sequence>
<evidence type="ECO:0000256" key="1">
    <source>
        <dbReference type="SAM" id="SignalP"/>
    </source>
</evidence>
<feature type="signal peptide" evidence="1">
    <location>
        <begin position="1"/>
        <end position="26"/>
    </location>
</feature>
<proteinExistence type="predicted"/>
<feature type="domain" description="Beta-lactamase-related" evidence="2">
    <location>
        <begin position="51"/>
        <end position="408"/>
    </location>
</feature>
<keyword evidence="4" id="KW-1185">Reference proteome</keyword>
<evidence type="ECO:0000259" key="2">
    <source>
        <dbReference type="Pfam" id="PF00144"/>
    </source>
</evidence>
<dbReference type="PROSITE" id="PS51318">
    <property type="entry name" value="TAT"/>
    <property type="match status" value="1"/>
</dbReference>
<dbReference type="RefSeq" id="WP_305102307.1">
    <property type="nucleotide sequence ID" value="NZ_JAUTWS010000003.1"/>
</dbReference>
<dbReference type="InterPro" id="IPR012338">
    <property type="entry name" value="Beta-lactam/transpept-like"/>
</dbReference>
<dbReference type="InterPro" id="IPR006311">
    <property type="entry name" value="TAT_signal"/>
</dbReference>
<dbReference type="Pfam" id="PF00144">
    <property type="entry name" value="Beta-lactamase"/>
    <property type="match status" value="1"/>
</dbReference>
<dbReference type="Proteomes" id="UP001243009">
    <property type="component" value="Unassembled WGS sequence"/>
</dbReference>
<dbReference type="InterPro" id="IPR050789">
    <property type="entry name" value="Diverse_Enzym_Activities"/>
</dbReference>
<dbReference type="SUPFAM" id="SSF56601">
    <property type="entry name" value="beta-lactamase/transpeptidase-like"/>
    <property type="match status" value="1"/>
</dbReference>
<dbReference type="EMBL" id="JAUTWS010000003">
    <property type="protein sequence ID" value="MDO9707435.1"/>
    <property type="molecule type" value="Genomic_DNA"/>
</dbReference>
<gene>
    <name evidence="3" type="ORF">Q7A36_03695</name>
</gene>
<dbReference type="InterPro" id="IPR001466">
    <property type="entry name" value="Beta-lactam-related"/>
</dbReference>
<organism evidence="3 4">
    <name type="scientific">Paracraurococcus lichenis</name>
    <dbReference type="NCBI Taxonomy" id="3064888"/>
    <lineage>
        <taxon>Bacteria</taxon>
        <taxon>Pseudomonadati</taxon>
        <taxon>Pseudomonadota</taxon>
        <taxon>Alphaproteobacteria</taxon>
        <taxon>Acetobacterales</taxon>
        <taxon>Roseomonadaceae</taxon>
        <taxon>Paracraurococcus</taxon>
    </lineage>
</organism>
<dbReference type="PANTHER" id="PTHR43283">
    <property type="entry name" value="BETA-LACTAMASE-RELATED"/>
    <property type="match status" value="1"/>
</dbReference>
<keyword evidence="3" id="KW-0378">Hydrolase</keyword>
<comment type="caution">
    <text evidence="3">The sequence shown here is derived from an EMBL/GenBank/DDBJ whole genome shotgun (WGS) entry which is preliminary data.</text>
</comment>
<dbReference type="GO" id="GO:0016787">
    <property type="term" value="F:hydrolase activity"/>
    <property type="evidence" value="ECO:0007669"/>
    <property type="project" value="UniProtKB-KW"/>
</dbReference>
<keyword evidence="1" id="KW-0732">Signal</keyword>
<reference evidence="3 4" key="1">
    <citation type="submission" date="2023-08" db="EMBL/GenBank/DDBJ databases">
        <title>The draft genome sequence of Paracraurococcus sp. LOR1-02.</title>
        <authorList>
            <person name="Kingkaew E."/>
            <person name="Tanasupawat S."/>
        </authorList>
    </citation>
    <scope>NUCLEOTIDE SEQUENCE [LARGE SCALE GENOMIC DNA]</scope>
    <source>
        <strain evidence="3 4">LOR1-02</strain>
    </source>
</reference>
<evidence type="ECO:0000313" key="4">
    <source>
        <dbReference type="Proteomes" id="UP001243009"/>
    </source>
</evidence>